<feature type="domain" description="PE" evidence="1">
    <location>
        <begin position="6"/>
        <end position="96"/>
    </location>
</feature>
<dbReference type="InterPro" id="IPR000084">
    <property type="entry name" value="PE-PGRS_N"/>
</dbReference>
<dbReference type="HOGENOM" id="CLU_820894_0_0_11"/>
<accession>U5WQ06</accession>
<dbReference type="KEGG" id="mkn:MKAN_07290"/>
<organism evidence="2 3">
    <name type="scientific">Mycobacterium kansasii ATCC 12478</name>
    <dbReference type="NCBI Taxonomy" id="557599"/>
    <lineage>
        <taxon>Bacteria</taxon>
        <taxon>Bacillati</taxon>
        <taxon>Actinomycetota</taxon>
        <taxon>Actinomycetes</taxon>
        <taxon>Mycobacteriales</taxon>
        <taxon>Mycobacteriaceae</taxon>
        <taxon>Mycobacterium</taxon>
    </lineage>
</organism>
<dbReference type="Proteomes" id="UP000017786">
    <property type="component" value="Chromosome"/>
</dbReference>
<proteinExistence type="predicted"/>
<evidence type="ECO:0000313" key="3">
    <source>
        <dbReference type="Proteomes" id="UP000017786"/>
    </source>
</evidence>
<reference evidence="2 3" key="1">
    <citation type="submission" date="2013-10" db="EMBL/GenBank/DDBJ databases">
        <title>Genome sequence of Mycobacterium kansasii.</title>
        <authorList>
            <consortium name="McGill University Mycobacterium genome consortium"/>
            <person name="Veyrier F.J."/>
            <person name="Behr M.A."/>
        </authorList>
    </citation>
    <scope>NUCLEOTIDE SEQUENCE [LARGE SCALE GENOMIC DNA]</scope>
    <source>
        <strain evidence="2 3">ATCC 12478</strain>
    </source>
</reference>
<evidence type="ECO:0000259" key="1">
    <source>
        <dbReference type="Pfam" id="PF00934"/>
    </source>
</evidence>
<dbReference type="AlphaFoldDB" id="U5WQ06"/>
<dbReference type="eggNOG" id="COG0657">
    <property type="taxonomic scope" value="Bacteria"/>
</dbReference>
<sequence length="379" mass="38003">MKMSYLAAAPEILASAATDLAGIGATLSTANTAAVAATTGVVPSAADEVSAAIAALFGAHGQAYQEASAKVAAFHDQFVQALNSSATAYAVAESANASPLQAALSAAAAPTSPFKQLEQMQIGFTTSLVNNEMSLNHALVANEVALEKMIFGTDIALNGVINRSFNVGNLLLGTVEQTGNALVGVTVPANFTSGLLLGSSAQVFNSGQIGGLVGAFDQSLMVPTDLAGIFVGNPTPLPAALGVFPASAQALSTSPVADFMAQLETAQLGFNTSLVANETSFNHALLTNEVAWEKGVFGTDSALNGVINRSFNVANLLVGTGEQAFDAVVGAQVPANFISGLLTGSGAQTFNGGQIGGLVGAFDQSMMVGADVVGLLTGT</sequence>
<name>U5WQ06_MYCKA</name>
<evidence type="ECO:0000313" key="2">
    <source>
        <dbReference type="EMBL" id="AGZ50105.1"/>
    </source>
</evidence>
<dbReference type="Gene3D" id="1.10.287.850">
    <property type="entry name" value="HP0062-like domain"/>
    <property type="match status" value="1"/>
</dbReference>
<protein>
    <recommendedName>
        <fullName evidence="1">PE domain-containing protein</fullName>
    </recommendedName>
</protein>
<dbReference type="Pfam" id="PF00934">
    <property type="entry name" value="PE"/>
    <property type="match status" value="1"/>
</dbReference>
<dbReference type="SUPFAM" id="SSF140459">
    <property type="entry name" value="PE/PPE dimer-like"/>
    <property type="match status" value="1"/>
</dbReference>
<dbReference type="EMBL" id="CP006835">
    <property type="protein sequence ID" value="AGZ50105.1"/>
    <property type="molecule type" value="Genomic_DNA"/>
</dbReference>
<gene>
    <name evidence="2" type="ORF">MKAN_07290</name>
</gene>
<dbReference type="InterPro" id="IPR038332">
    <property type="entry name" value="PPE_sf"/>
</dbReference>